<dbReference type="EMBL" id="LT906454">
    <property type="protein sequence ID" value="SNV45912.1"/>
    <property type="molecule type" value="Genomic_DNA"/>
</dbReference>
<evidence type="ECO:0000313" key="4">
    <source>
        <dbReference type="Proteomes" id="UP000215144"/>
    </source>
</evidence>
<dbReference type="RefSeq" id="WP_017769014.1">
    <property type="nucleotide sequence ID" value="NZ_LT906454.1"/>
</dbReference>
<dbReference type="PANTHER" id="PTHR14969">
    <property type="entry name" value="SPHINGOSINE-1-PHOSPHATE PHOSPHOHYDROLASE"/>
    <property type="match status" value="1"/>
</dbReference>
<dbReference type="Proteomes" id="UP000215144">
    <property type="component" value="Chromosome 1"/>
</dbReference>
<evidence type="ECO:0000256" key="1">
    <source>
        <dbReference type="SAM" id="Phobius"/>
    </source>
</evidence>
<dbReference type="Gene3D" id="1.20.144.10">
    <property type="entry name" value="Phosphatidic acid phosphatase type 2/haloperoxidase"/>
    <property type="match status" value="1"/>
</dbReference>
<feature type="transmembrane region" description="Helical" evidence="1">
    <location>
        <begin position="55"/>
        <end position="72"/>
    </location>
</feature>
<dbReference type="GO" id="GO:0050380">
    <property type="term" value="F:undecaprenyl-diphosphatase activity"/>
    <property type="evidence" value="ECO:0007669"/>
    <property type="project" value="UniProtKB-EC"/>
</dbReference>
<sequence>MKNYEIFYRGIERFFAQHPSFKRLMIAYNWFITKLMYVLYPCLLVYLYLGQSEDLGKSIVIPGIAFSLVSIFRKWRNQPRPYERWHIRPLMTRHGEGESFPSRHVFSATMISMCFLVQSIWLGLLLLVLSAGLALCRVLGGVHYPKDVLVGFALGILFGILLFFNLVS</sequence>
<proteinExistence type="predicted"/>
<name>A0A239XHN2_STRAI</name>
<evidence type="ECO:0000313" key="3">
    <source>
        <dbReference type="EMBL" id="SNV45912.1"/>
    </source>
</evidence>
<dbReference type="InterPro" id="IPR000326">
    <property type="entry name" value="PAP2/HPO"/>
</dbReference>
<dbReference type="Pfam" id="PF01569">
    <property type="entry name" value="PAP2"/>
    <property type="match status" value="1"/>
</dbReference>
<feature type="domain" description="Phosphatidic acid phosphatase type 2/haloperoxidase" evidence="2">
    <location>
        <begin position="55"/>
        <end position="163"/>
    </location>
</feature>
<dbReference type="SUPFAM" id="SSF48317">
    <property type="entry name" value="Acid phosphatase/Vanadium-dependent haloperoxidase"/>
    <property type="match status" value="1"/>
</dbReference>
<feature type="transmembrane region" description="Helical" evidence="1">
    <location>
        <begin position="120"/>
        <end position="142"/>
    </location>
</feature>
<keyword evidence="1" id="KW-1133">Transmembrane helix</keyword>
<feature type="transmembrane region" description="Helical" evidence="1">
    <location>
        <begin position="148"/>
        <end position="167"/>
    </location>
</feature>
<dbReference type="InterPro" id="IPR036938">
    <property type="entry name" value="PAP2/HPO_sf"/>
</dbReference>
<keyword evidence="1" id="KW-0812">Transmembrane</keyword>
<dbReference type="AlphaFoldDB" id="A0A239XHN2"/>
<gene>
    <name evidence="3" type="primary">bcrC</name>
    <name evidence="3" type="ORF">SAMEA4504048_02101</name>
</gene>
<dbReference type="KEGG" id="saco:SAME_02101"/>
<reference evidence="3 4" key="1">
    <citation type="submission" date="2017-06" db="EMBL/GenBank/DDBJ databases">
        <authorList>
            <consortium name="Pathogen Informatics"/>
        </authorList>
    </citation>
    <scope>NUCLEOTIDE SEQUENCE [LARGE SCALE GENOMIC DNA]</scope>
    <source>
        <strain evidence="3 4">NCTC11291</strain>
    </source>
</reference>
<dbReference type="EC" id="3.1.3.27" evidence="3"/>
<dbReference type="SMART" id="SM00014">
    <property type="entry name" value="acidPPc"/>
    <property type="match status" value="1"/>
</dbReference>
<dbReference type="GO" id="GO:0008962">
    <property type="term" value="F:phosphatidylglycerophosphatase activity"/>
    <property type="evidence" value="ECO:0007669"/>
    <property type="project" value="UniProtKB-EC"/>
</dbReference>
<keyword evidence="1" id="KW-0472">Membrane</keyword>
<dbReference type="PANTHER" id="PTHR14969:SF13">
    <property type="entry name" value="AT30094P"/>
    <property type="match status" value="1"/>
</dbReference>
<accession>A0A239XHN2</accession>
<organism evidence="3 4">
    <name type="scientific">Streptococcus acidominimus</name>
    <dbReference type="NCBI Taxonomy" id="1326"/>
    <lineage>
        <taxon>Bacteria</taxon>
        <taxon>Bacillati</taxon>
        <taxon>Bacillota</taxon>
        <taxon>Bacilli</taxon>
        <taxon>Lactobacillales</taxon>
        <taxon>Streptococcaceae</taxon>
        <taxon>Streptococcus</taxon>
    </lineage>
</organism>
<evidence type="ECO:0000259" key="2">
    <source>
        <dbReference type="SMART" id="SM00014"/>
    </source>
</evidence>
<dbReference type="EC" id="3.6.1.27" evidence="3"/>
<keyword evidence="3" id="KW-0378">Hydrolase</keyword>
<feature type="transmembrane region" description="Helical" evidence="1">
    <location>
        <begin position="27"/>
        <end position="49"/>
    </location>
</feature>
<protein>
    <submittedName>
        <fullName evidence="3">Lipid phosphate phosphohydrolase 2 family protein</fullName>
        <ecNumber evidence="3">3.1.3.27</ecNumber>
        <ecNumber evidence="3">3.6.1.27</ecNumber>
    </submittedName>
</protein>